<dbReference type="Proteomes" id="UP000198346">
    <property type="component" value="Unassembled WGS sequence"/>
</dbReference>
<protein>
    <submittedName>
        <fullName evidence="8">Fucose permease</fullName>
    </submittedName>
</protein>
<evidence type="ECO:0000313" key="8">
    <source>
        <dbReference type="EMBL" id="SNT72398.1"/>
    </source>
</evidence>
<dbReference type="InterPro" id="IPR036259">
    <property type="entry name" value="MFS_trans_sf"/>
</dbReference>
<dbReference type="Pfam" id="PF07690">
    <property type="entry name" value="MFS_1"/>
    <property type="match status" value="1"/>
</dbReference>
<comment type="subcellular location">
    <subcellularLocation>
        <location evidence="1">Cell inner membrane</location>
        <topology evidence="1">Multi-pass membrane protein</topology>
    </subcellularLocation>
</comment>
<evidence type="ECO:0000313" key="9">
    <source>
        <dbReference type="Proteomes" id="UP000198346"/>
    </source>
</evidence>
<feature type="transmembrane region" description="Helical" evidence="6">
    <location>
        <begin position="167"/>
        <end position="187"/>
    </location>
</feature>
<feature type="transmembrane region" description="Helical" evidence="6">
    <location>
        <begin position="74"/>
        <end position="93"/>
    </location>
</feature>
<feature type="transmembrane region" description="Helical" evidence="6">
    <location>
        <begin position="350"/>
        <end position="369"/>
    </location>
</feature>
<accession>A0A239PQK1</accession>
<feature type="transmembrane region" description="Helical" evidence="6">
    <location>
        <begin position="99"/>
        <end position="122"/>
    </location>
</feature>
<evidence type="ECO:0000256" key="2">
    <source>
        <dbReference type="ARBA" id="ARBA00022475"/>
    </source>
</evidence>
<feature type="transmembrane region" description="Helical" evidence="6">
    <location>
        <begin position="199"/>
        <end position="228"/>
    </location>
</feature>
<evidence type="ECO:0000256" key="4">
    <source>
        <dbReference type="ARBA" id="ARBA00022989"/>
    </source>
</evidence>
<proteinExistence type="predicted"/>
<dbReference type="GO" id="GO:0022857">
    <property type="term" value="F:transmembrane transporter activity"/>
    <property type="evidence" value="ECO:0007669"/>
    <property type="project" value="InterPro"/>
</dbReference>
<organism evidence="8 9">
    <name type="scientific">Amphiplicatus metriothermophilus</name>
    <dbReference type="NCBI Taxonomy" id="1519374"/>
    <lineage>
        <taxon>Bacteria</taxon>
        <taxon>Pseudomonadati</taxon>
        <taxon>Pseudomonadota</taxon>
        <taxon>Alphaproteobacteria</taxon>
        <taxon>Parvularculales</taxon>
        <taxon>Parvularculaceae</taxon>
        <taxon>Amphiplicatus</taxon>
    </lineage>
</organism>
<feature type="transmembrane region" description="Helical" evidence="6">
    <location>
        <begin position="319"/>
        <end position="343"/>
    </location>
</feature>
<dbReference type="RefSeq" id="WP_089411889.1">
    <property type="nucleotide sequence ID" value="NZ_FZQA01000002.1"/>
</dbReference>
<keyword evidence="4 6" id="KW-1133">Transmembrane helix</keyword>
<name>A0A239PQK1_9PROT</name>
<dbReference type="GO" id="GO:0005886">
    <property type="term" value="C:plasma membrane"/>
    <property type="evidence" value="ECO:0007669"/>
    <property type="project" value="UniProtKB-SubCell"/>
</dbReference>
<dbReference type="PROSITE" id="PS50850">
    <property type="entry name" value="MFS"/>
    <property type="match status" value="1"/>
</dbReference>
<keyword evidence="5 6" id="KW-0472">Membrane</keyword>
<keyword evidence="2" id="KW-1003">Cell membrane</keyword>
<feature type="transmembrane region" description="Helical" evidence="6">
    <location>
        <begin position="134"/>
        <end position="155"/>
    </location>
</feature>
<feature type="transmembrane region" description="Helical" evidence="6">
    <location>
        <begin position="248"/>
        <end position="269"/>
    </location>
</feature>
<dbReference type="InterPro" id="IPR050375">
    <property type="entry name" value="MFS_TsgA-like"/>
</dbReference>
<gene>
    <name evidence="8" type="ORF">SAMN06297382_1440</name>
</gene>
<reference evidence="8 9" key="1">
    <citation type="submission" date="2017-07" db="EMBL/GenBank/DDBJ databases">
        <authorList>
            <person name="Sun Z.S."/>
            <person name="Albrecht U."/>
            <person name="Echele G."/>
            <person name="Lee C.C."/>
        </authorList>
    </citation>
    <scope>NUCLEOTIDE SEQUENCE [LARGE SCALE GENOMIC DNA]</scope>
    <source>
        <strain evidence="8 9">CGMCC 1.12710</strain>
    </source>
</reference>
<feature type="transmembrane region" description="Helical" evidence="6">
    <location>
        <begin position="53"/>
        <end position="69"/>
    </location>
</feature>
<feature type="transmembrane region" description="Helical" evidence="6">
    <location>
        <begin position="381"/>
        <end position="400"/>
    </location>
</feature>
<dbReference type="PANTHER" id="PTHR43702:SF11">
    <property type="entry name" value="L-FUCOSE-PROTON SYMPORTER"/>
    <property type="match status" value="1"/>
</dbReference>
<keyword evidence="3 6" id="KW-0812">Transmembrane</keyword>
<dbReference type="AlphaFoldDB" id="A0A239PQK1"/>
<dbReference type="Gene3D" id="1.20.1250.20">
    <property type="entry name" value="MFS general substrate transporter like domains"/>
    <property type="match status" value="2"/>
</dbReference>
<evidence type="ECO:0000256" key="5">
    <source>
        <dbReference type="ARBA" id="ARBA00023136"/>
    </source>
</evidence>
<evidence type="ECO:0000256" key="6">
    <source>
        <dbReference type="SAM" id="Phobius"/>
    </source>
</evidence>
<keyword evidence="9" id="KW-1185">Reference proteome</keyword>
<evidence type="ECO:0000256" key="3">
    <source>
        <dbReference type="ARBA" id="ARBA00022692"/>
    </source>
</evidence>
<evidence type="ECO:0000256" key="1">
    <source>
        <dbReference type="ARBA" id="ARBA00004429"/>
    </source>
</evidence>
<feature type="transmembrane region" description="Helical" evidence="6">
    <location>
        <begin position="281"/>
        <end position="299"/>
    </location>
</feature>
<dbReference type="OrthoDB" id="6395826at2"/>
<dbReference type="EMBL" id="FZQA01000002">
    <property type="protein sequence ID" value="SNT72398.1"/>
    <property type="molecule type" value="Genomic_DNA"/>
</dbReference>
<sequence>MNVLAVRIALFSAYFLFAVLLNSVGTVILQSIASFGASKEAASVLEGFKDLPIALVSFLVASFLPRLGYRRAMVIGFAAVGAACALMPLMPSFAMTKFLFFTVGASFALVKVSVYSTIGLITRDSNEHASFLNLLEGFFMVGVLAGYWVFAAFIDPADPGSLSWLDVYWLLAAVAVANVVLLVAVKFPPAPVSRETGGLLGDFAAMLALLWKPAVLVFVISAFLYVLIEQGIGTWLPTFNNEVLHLPHSMSVQATSIFAAALAAGRLSAGFVLRRIDWYPLLNICVVAMGALILLTLPLTRDLQPAAELTWMTAPLAAFILPLVGLFMAPIYPAINSVILSALPRERHAGMAGLIVVFSALGGTTGSFITGRTFAAFGGEAAFYLSLAPMAGILAALFFLRRLTREEKAARAAAKNPAPEGAG</sequence>
<evidence type="ECO:0000259" key="7">
    <source>
        <dbReference type="PROSITE" id="PS50850"/>
    </source>
</evidence>
<feature type="domain" description="Major facilitator superfamily (MFS) profile" evidence="7">
    <location>
        <begin position="6"/>
        <end position="404"/>
    </location>
</feature>
<dbReference type="SUPFAM" id="SSF103473">
    <property type="entry name" value="MFS general substrate transporter"/>
    <property type="match status" value="1"/>
</dbReference>
<dbReference type="PANTHER" id="PTHR43702">
    <property type="entry name" value="L-FUCOSE-PROTON SYMPORTER"/>
    <property type="match status" value="1"/>
</dbReference>
<dbReference type="InterPro" id="IPR020846">
    <property type="entry name" value="MFS_dom"/>
</dbReference>
<dbReference type="InterPro" id="IPR011701">
    <property type="entry name" value="MFS"/>
</dbReference>